<feature type="domain" description="Solute-binding protein family 5" evidence="2">
    <location>
        <begin position="96"/>
        <end position="470"/>
    </location>
</feature>
<dbReference type="Pfam" id="PF00496">
    <property type="entry name" value="SBP_bac_5"/>
    <property type="match status" value="1"/>
</dbReference>
<dbReference type="GO" id="GO:0042597">
    <property type="term" value="C:periplasmic space"/>
    <property type="evidence" value="ECO:0007669"/>
    <property type="project" value="UniProtKB-ARBA"/>
</dbReference>
<gene>
    <name evidence="4" type="primary">dppE_1</name>
    <name evidence="4" type="ORF">BDLFYP24_01131</name>
    <name evidence="3" type="ORF">GBB04_08905</name>
</gene>
<accession>A0A6N2RR55</accession>
<dbReference type="Gene3D" id="3.10.105.10">
    <property type="entry name" value="Dipeptide-binding Protein, Domain 3"/>
    <property type="match status" value="1"/>
</dbReference>
<dbReference type="Proteomes" id="UP000429211">
    <property type="component" value="Unassembled WGS sequence"/>
</dbReference>
<reference evidence="4" key="2">
    <citation type="submission" date="2019-11" db="EMBL/GenBank/DDBJ databases">
        <authorList>
            <person name="Feng L."/>
        </authorList>
    </citation>
    <scope>NUCLEOTIDE SEQUENCE</scope>
    <source>
        <strain evidence="4">BdentiumLFYP24</strain>
    </source>
</reference>
<dbReference type="PIRSF" id="PIRSF002741">
    <property type="entry name" value="MppA"/>
    <property type="match status" value="1"/>
</dbReference>
<dbReference type="GO" id="GO:0015833">
    <property type="term" value="P:peptide transport"/>
    <property type="evidence" value="ECO:0007669"/>
    <property type="project" value="TreeGrafter"/>
</dbReference>
<evidence type="ECO:0000313" key="5">
    <source>
        <dbReference type="Proteomes" id="UP000429211"/>
    </source>
</evidence>
<evidence type="ECO:0000313" key="3">
    <source>
        <dbReference type="EMBL" id="KAB7459797.1"/>
    </source>
</evidence>
<dbReference type="GO" id="GO:0043190">
    <property type="term" value="C:ATP-binding cassette (ABC) transporter complex"/>
    <property type="evidence" value="ECO:0007669"/>
    <property type="project" value="InterPro"/>
</dbReference>
<dbReference type="RefSeq" id="WP_003842393.1">
    <property type="nucleotide sequence ID" value="NZ_CACRSP010000003.1"/>
</dbReference>
<evidence type="ECO:0000313" key="4">
    <source>
        <dbReference type="EMBL" id="VYS83617.1"/>
    </source>
</evidence>
<dbReference type="PANTHER" id="PTHR30290:SF83">
    <property type="entry name" value="ABC TRANSPORTER SUBSTRATE-BINDING PROTEIN"/>
    <property type="match status" value="1"/>
</dbReference>
<protein>
    <submittedName>
        <fullName evidence="3">ABC transporter substrate-binding protein</fullName>
    </submittedName>
    <submittedName>
        <fullName evidence="4">Dipeptide-binding protein DppE</fullName>
    </submittedName>
</protein>
<feature type="chain" id="PRO_5033891442" evidence="1">
    <location>
        <begin position="37"/>
        <end position="552"/>
    </location>
</feature>
<name>A0A6N2RR55_9BIFI</name>
<dbReference type="InterPro" id="IPR000914">
    <property type="entry name" value="SBP_5_dom"/>
</dbReference>
<dbReference type="GO" id="GO:1904680">
    <property type="term" value="F:peptide transmembrane transporter activity"/>
    <property type="evidence" value="ECO:0007669"/>
    <property type="project" value="TreeGrafter"/>
</dbReference>
<dbReference type="SUPFAM" id="SSF53850">
    <property type="entry name" value="Periplasmic binding protein-like II"/>
    <property type="match status" value="1"/>
</dbReference>
<keyword evidence="1" id="KW-0732">Signal</keyword>
<dbReference type="InterPro" id="IPR030678">
    <property type="entry name" value="Peptide/Ni-bd"/>
</dbReference>
<evidence type="ECO:0000259" key="2">
    <source>
        <dbReference type="Pfam" id="PF00496"/>
    </source>
</evidence>
<dbReference type="Gene3D" id="3.40.190.10">
    <property type="entry name" value="Periplasmic binding protein-like II"/>
    <property type="match status" value="1"/>
</dbReference>
<feature type="signal peptide" evidence="1">
    <location>
        <begin position="1"/>
        <end position="36"/>
    </location>
</feature>
<proteinExistence type="predicted"/>
<dbReference type="InterPro" id="IPR039424">
    <property type="entry name" value="SBP_5"/>
</dbReference>
<organism evidence="4">
    <name type="scientific">Bifidobacterium dentium</name>
    <dbReference type="NCBI Taxonomy" id="1689"/>
    <lineage>
        <taxon>Bacteria</taxon>
        <taxon>Bacillati</taxon>
        <taxon>Actinomycetota</taxon>
        <taxon>Actinomycetes</taxon>
        <taxon>Bifidobacteriales</taxon>
        <taxon>Bifidobacteriaceae</taxon>
        <taxon>Bifidobacterium</taxon>
    </lineage>
</organism>
<dbReference type="PROSITE" id="PS51257">
    <property type="entry name" value="PROKAR_LIPOPROTEIN"/>
    <property type="match status" value="1"/>
</dbReference>
<reference evidence="3 5" key="1">
    <citation type="journal article" date="2019" name="Nat. Med.">
        <title>A library of human gut bacterial isolates paired with longitudinal multiomics data enables mechanistic microbiome research.</title>
        <authorList>
            <person name="Poyet M."/>
            <person name="Groussin M."/>
            <person name="Gibbons S.M."/>
            <person name="Avila-Pacheco J."/>
            <person name="Jiang X."/>
            <person name="Kearney S.M."/>
            <person name="Perrotta A.R."/>
            <person name="Berdy B."/>
            <person name="Zhao S."/>
            <person name="Lieberman T.D."/>
            <person name="Swanson P.K."/>
            <person name="Smith M."/>
            <person name="Roesemann S."/>
            <person name="Alexander J.E."/>
            <person name="Rich S.A."/>
            <person name="Livny J."/>
            <person name="Vlamakis H."/>
            <person name="Clish C."/>
            <person name="Bullock K."/>
            <person name="Deik A."/>
            <person name="Scott J."/>
            <person name="Pierce K.A."/>
            <person name="Xavier R.J."/>
            <person name="Alm E.J."/>
        </authorList>
    </citation>
    <scope>NUCLEOTIDE SEQUENCE [LARGE SCALE GENOMIC DNA]</scope>
    <source>
        <strain evidence="3 5">BIOML-A2</strain>
    </source>
</reference>
<dbReference type="EMBL" id="CACRSP010000003">
    <property type="protein sequence ID" value="VYS83617.1"/>
    <property type="molecule type" value="Genomic_DNA"/>
</dbReference>
<evidence type="ECO:0000256" key="1">
    <source>
        <dbReference type="SAM" id="SignalP"/>
    </source>
</evidence>
<dbReference type="PANTHER" id="PTHR30290">
    <property type="entry name" value="PERIPLASMIC BINDING COMPONENT OF ABC TRANSPORTER"/>
    <property type="match status" value="1"/>
</dbReference>
<sequence length="552" mass="59518">MKPGYPHNGITTALFKPVAAALSIVALLAGCGSVEAKDSKTEIASIDKVVSVNITEPSNGLLPSDTSDMSGWKIVSQLYDGLVTFDASGNETLVEAESITPNDDASEYTIVIKPDLAFSNGEKITAKTYARSWSFAANAANGQVGASIFEDIRGYDELQDEKGSKTAQLSGLDVVDDTTLKVTLKAPNSAFLYKIGDIAFLPMPSEVIENPKEYGQKPIGNGPYKLKAYKGGEEIILERDASYTGPRKTSNAGIDFKVYQSLDAAYSDLLAGNLDVLDAIPTSALKTYRSETSITAVSKPGPAFSAFTIAQNLKHFQGEEGKYRRQAIAHAINRENIAKAIFGGTVTPATDFLAPVIKGYDANLDTDGVLAYDETKAKELWAKADAISPWDGTFRIAYSADGTDREWVEAAANSIRNTLGINSESYPFATSKELKSAIQERTVNAAFKSGMQSDYPHPEGYLVQAYDSSAADGKGLNNGDYKSDQFDALIDQASAETDLDKAVSLYRQSERVLLEDLPVIPLWYTNVTAAAVKGVQVDYNYMGVPEYNTIVK</sequence>
<dbReference type="Gene3D" id="3.90.76.10">
    <property type="entry name" value="Dipeptide-binding Protein, Domain 1"/>
    <property type="match status" value="1"/>
</dbReference>
<dbReference type="EMBL" id="WDPD01000010">
    <property type="protein sequence ID" value="KAB7459797.1"/>
    <property type="molecule type" value="Genomic_DNA"/>
</dbReference>
<dbReference type="AlphaFoldDB" id="A0A6N2RR55"/>
<dbReference type="CDD" id="cd00995">
    <property type="entry name" value="PBP2_NikA_DppA_OppA_like"/>
    <property type="match status" value="1"/>
</dbReference>